<dbReference type="CDD" id="cd07546">
    <property type="entry name" value="P-type_ATPase_Pb_Zn_Cd2-like"/>
    <property type="match status" value="1"/>
</dbReference>
<dbReference type="InterPro" id="IPR001757">
    <property type="entry name" value="P_typ_ATPase"/>
</dbReference>
<dbReference type="CDD" id="cd00371">
    <property type="entry name" value="HMA"/>
    <property type="match status" value="1"/>
</dbReference>
<feature type="compositionally biased region" description="Polar residues" evidence="15">
    <location>
        <begin position="89"/>
        <end position="104"/>
    </location>
</feature>
<keyword evidence="9" id="KW-1278">Translocase</keyword>
<comment type="catalytic activity">
    <reaction evidence="13">
        <text>Zn(2+)(in) + ATP + H2O = Zn(2+)(out) + ADP + phosphate + H(+)</text>
        <dbReference type="Rhea" id="RHEA:20621"/>
        <dbReference type="ChEBI" id="CHEBI:15377"/>
        <dbReference type="ChEBI" id="CHEBI:15378"/>
        <dbReference type="ChEBI" id="CHEBI:29105"/>
        <dbReference type="ChEBI" id="CHEBI:30616"/>
        <dbReference type="ChEBI" id="CHEBI:43474"/>
        <dbReference type="ChEBI" id="CHEBI:456216"/>
        <dbReference type="EC" id="7.2.2.12"/>
    </reaction>
</comment>
<evidence type="ECO:0000313" key="18">
    <source>
        <dbReference type="Proteomes" id="UP000238730"/>
    </source>
</evidence>
<dbReference type="Gene3D" id="3.40.1110.10">
    <property type="entry name" value="Calcium-transporting ATPase, cytoplasmic domain N"/>
    <property type="match status" value="1"/>
</dbReference>
<dbReference type="EC" id="7.2.2.12" evidence="12"/>
<dbReference type="Pfam" id="PF00122">
    <property type="entry name" value="E1-E2_ATPase"/>
    <property type="match status" value="1"/>
</dbReference>
<feature type="transmembrane region" description="Helical" evidence="14">
    <location>
        <begin position="267"/>
        <end position="285"/>
    </location>
</feature>
<keyword evidence="4" id="KW-0597">Phosphoprotein</keyword>
<evidence type="ECO:0000256" key="14">
    <source>
        <dbReference type="RuleBase" id="RU362081"/>
    </source>
</evidence>
<evidence type="ECO:0000256" key="10">
    <source>
        <dbReference type="ARBA" id="ARBA00022989"/>
    </source>
</evidence>
<evidence type="ECO:0000256" key="3">
    <source>
        <dbReference type="ARBA" id="ARBA00022475"/>
    </source>
</evidence>
<evidence type="ECO:0000256" key="4">
    <source>
        <dbReference type="ARBA" id="ARBA00022553"/>
    </source>
</evidence>
<dbReference type="SUPFAM" id="SSF55008">
    <property type="entry name" value="HMA, heavy metal-associated domain"/>
    <property type="match status" value="1"/>
</dbReference>
<feature type="domain" description="HMA" evidence="16">
    <location>
        <begin position="156"/>
        <end position="223"/>
    </location>
</feature>
<dbReference type="GO" id="GO:0005524">
    <property type="term" value="F:ATP binding"/>
    <property type="evidence" value="ECO:0007669"/>
    <property type="project" value="UniProtKB-UniRule"/>
</dbReference>
<dbReference type="GO" id="GO:0016887">
    <property type="term" value="F:ATP hydrolysis activity"/>
    <property type="evidence" value="ECO:0007669"/>
    <property type="project" value="InterPro"/>
</dbReference>
<dbReference type="InterPro" id="IPR017969">
    <property type="entry name" value="Heavy-metal-associated_CS"/>
</dbReference>
<protein>
    <recommendedName>
        <fullName evidence="12">P-type Zn(2+) transporter</fullName>
        <ecNumber evidence="12">7.2.2.12</ecNumber>
    </recommendedName>
</protein>
<dbReference type="Gene3D" id="3.30.70.100">
    <property type="match status" value="1"/>
</dbReference>
<dbReference type="InterPro" id="IPR059000">
    <property type="entry name" value="ATPase_P-type_domA"/>
</dbReference>
<keyword evidence="6 14" id="KW-0479">Metal-binding</keyword>
<dbReference type="NCBIfam" id="TIGR01525">
    <property type="entry name" value="ATPase-IB_hvy"/>
    <property type="match status" value="1"/>
</dbReference>
<feature type="transmembrane region" description="Helical" evidence="14">
    <location>
        <begin position="471"/>
        <end position="491"/>
    </location>
</feature>
<dbReference type="InterPro" id="IPR044492">
    <property type="entry name" value="P_typ_ATPase_HD_dom"/>
</dbReference>
<reference evidence="17 18" key="1">
    <citation type="submission" date="2016-12" db="EMBL/GenBank/DDBJ databases">
        <title>Diversity of luminous bacteria.</title>
        <authorList>
            <person name="Yoshizawa S."/>
            <person name="Kogure K."/>
        </authorList>
    </citation>
    <scope>NUCLEOTIDE SEQUENCE [LARGE SCALE GENOMIC DNA]</scope>
    <source>
        <strain evidence="17 18">LC1-200</strain>
    </source>
</reference>
<evidence type="ECO:0000256" key="12">
    <source>
        <dbReference type="ARBA" id="ARBA00039097"/>
    </source>
</evidence>
<dbReference type="PRINTS" id="PR00119">
    <property type="entry name" value="CATATPASE"/>
</dbReference>
<dbReference type="NCBIfam" id="NF008262">
    <property type="entry name" value="PRK11033.1"/>
    <property type="match status" value="1"/>
</dbReference>
<dbReference type="InterPro" id="IPR023299">
    <property type="entry name" value="ATPase_P-typ_cyto_dom_N"/>
</dbReference>
<evidence type="ECO:0000256" key="5">
    <source>
        <dbReference type="ARBA" id="ARBA00022692"/>
    </source>
</evidence>
<dbReference type="GO" id="GO:0016463">
    <property type="term" value="F:P-type zinc transporter activity"/>
    <property type="evidence" value="ECO:0007669"/>
    <property type="project" value="UniProtKB-EC"/>
</dbReference>
<dbReference type="RefSeq" id="WP_105059877.1">
    <property type="nucleotide sequence ID" value="NZ_MSCJ01000001.1"/>
</dbReference>
<evidence type="ECO:0000256" key="1">
    <source>
        <dbReference type="ARBA" id="ARBA00004651"/>
    </source>
</evidence>
<dbReference type="PANTHER" id="PTHR48085:SF5">
    <property type="entry name" value="CADMIUM_ZINC-TRANSPORTING ATPASE HMA4-RELATED"/>
    <property type="match status" value="1"/>
</dbReference>
<dbReference type="Gene3D" id="3.40.50.1000">
    <property type="entry name" value="HAD superfamily/HAD-like"/>
    <property type="match status" value="1"/>
</dbReference>
<sequence>MCAQCNNKKLHVHAAKPTAVTKATVTVESCESAACCSSTPSETVQKHTEGCGESDTDGPASCCSSKSDKVLNAAKLSAIDAIHPNKKQSTFTVSSISPSDTEIASQHAYEESENQHLEHDDSSHSSSVKSCCSKSTSSKEQDQAIEAFLAQSAHGQTFSWKVIGMDCPSCAAKLEKSISSLTQVETAKVMFATEKLIVNMQANQQADNNELKKQIEDKAQATGFTLVSNAAAAEALPKKSFIQEHLEVLVIAAMMIASFLIDKVSHSWGLAAFTLTTIVGLVPIVKKAISLGKSGSPFSIETLMSIAAIGALYLGETAEAAMVILLFLIGEQLEGYAASRARSGVKALMDLVPEDANVVLPNGEKKKVPASELKPGDVIEVVPGERLPADGQVLDVVASFDESALTGESVPVERTPGQKVMAGSMASDKVVRLTIVSAQGENAIDRILHLIEDAESRKAPLERFIDKFSRWYTPAMMLLATLVIIIPPLVFGQSWDEWIYKGLALLLIACPCALVISTPAAITSGLAAAARRGALIKGGAALEQLGHVETVAFDKTGTLTEGKPVVTDLISWDNNPDQLLRQAAAVESGSLHPLATAVVNLAREKSLPVVEAENREALAGRGIQGVTEGDNFMLCAADRLPEQIVLTGNQQQQALDLESEGKTLVVAVRNQQAIGLVAWRDNLRSDALEAITKLKSIGVNSVMLTGDNPRAAAAIAKEINIDFRAGLLPEDKVTEVRKLSELHSVAMVGDGINDAPAMKTATIGVAMGGGTDVALETADAAITHNRVSELPVMIELSRATLSNIRQNISLALGLKAVFLVTTLFGFTGLWVAVLADSGATALVTLNALRLLRFKPQSEK</sequence>
<dbReference type="EMBL" id="MSCJ01000001">
    <property type="protein sequence ID" value="PQJ66516.1"/>
    <property type="molecule type" value="Genomic_DNA"/>
</dbReference>
<dbReference type="GO" id="GO:0015086">
    <property type="term" value="F:cadmium ion transmembrane transporter activity"/>
    <property type="evidence" value="ECO:0007669"/>
    <property type="project" value="TreeGrafter"/>
</dbReference>
<dbReference type="InterPro" id="IPR023214">
    <property type="entry name" value="HAD_sf"/>
</dbReference>
<dbReference type="Pfam" id="PF00403">
    <property type="entry name" value="HMA"/>
    <property type="match status" value="1"/>
</dbReference>
<evidence type="ECO:0000256" key="13">
    <source>
        <dbReference type="ARBA" id="ARBA00047308"/>
    </source>
</evidence>
<dbReference type="InterPro" id="IPR036412">
    <property type="entry name" value="HAD-like_sf"/>
</dbReference>
<dbReference type="Pfam" id="PF00702">
    <property type="entry name" value="Hydrolase"/>
    <property type="match status" value="1"/>
</dbReference>
<dbReference type="SFLD" id="SFLDG00002">
    <property type="entry name" value="C1.7:_P-type_atpase_like"/>
    <property type="match status" value="1"/>
</dbReference>
<evidence type="ECO:0000256" key="6">
    <source>
        <dbReference type="ARBA" id="ARBA00022723"/>
    </source>
</evidence>
<dbReference type="PROSITE" id="PS50846">
    <property type="entry name" value="HMA_2"/>
    <property type="match status" value="1"/>
</dbReference>
<dbReference type="GO" id="GO:0005886">
    <property type="term" value="C:plasma membrane"/>
    <property type="evidence" value="ECO:0007669"/>
    <property type="project" value="UniProtKB-SubCell"/>
</dbReference>
<keyword evidence="5 14" id="KW-0812">Transmembrane</keyword>
<keyword evidence="11 14" id="KW-0472">Membrane</keyword>
<evidence type="ECO:0000256" key="15">
    <source>
        <dbReference type="SAM" id="MobiDB-lite"/>
    </source>
</evidence>
<evidence type="ECO:0000256" key="8">
    <source>
        <dbReference type="ARBA" id="ARBA00022840"/>
    </source>
</evidence>
<dbReference type="InterPro" id="IPR018303">
    <property type="entry name" value="ATPase_P-typ_P_site"/>
</dbReference>
<gene>
    <name evidence="17" type="ORF">BTO08_03275</name>
</gene>
<organism evidence="17 18">
    <name type="scientific">Photobacterium angustum</name>
    <dbReference type="NCBI Taxonomy" id="661"/>
    <lineage>
        <taxon>Bacteria</taxon>
        <taxon>Pseudomonadati</taxon>
        <taxon>Pseudomonadota</taxon>
        <taxon>Gammaproteobacteria</taxon>
        <taxon>Vibrionales</taxon>
        <taxon>Vibrionaceae</taxon>
        <taxon>Photobacterium</taxon>
    </lineage>
</organism>
<dbReference type="AlphaFoldDB" id="A0A2S7VWM7"/>
<evidence type="ECO:0000256" key="11">
    <source>
        <dbReference type="ARBA" id="ARBA00023136"/>
    </source>
</evidence>
<name>A0A2S7VWM7_PHOAN</name>
<dbReference type="Gene3D" id="2.70.150.10">
    <property type="entry name" value="Calcium-transporting ATPase, cytoplasmic transduction domain A"/>
    <property type="match status" value="1"/>
</dbReference>
<evidence type="ECO:0000256" key="7">
    <source>
        <dbReference type="ARBA" id="ARBA00022741"/>
    </source>
</evidence>
<proteinExistence type="inferred from homology"/>
<dbReference type="SFLD" id="SFLDF00027">
    <property type="entry name" value="p-type_atpase"/>
    <property type="match status" value="1"/>
</dbReference>
<dbReference type="PROSITE" id="PS01047">
    <property type="entry name" value="HMA_1"/>
    <property type="match status" value="1"/>
</dbReference>
<dbReference type="SFLD" id="SFLDS00003">
    <property type="entry name" value="Haloacid_Dehalogenase"/>
    <property type="match status" value="1"/>
</dbReference>
<accession>A0A2S7VWM7</accession>
<keyword evidence="3 14" id="KW-1003">Cell membrane</keyword>
<feature type="compositionally biased region" description="Low complexity" evidence="15">
    <location>
        <begin position="124"/>
        <end position="134"/>
    </location>
</feature>
<evidence type="ECO:0000256" key="2">
    <source>
        <dbReference type="ARBA" id="ARBA00006024"/>
    </source>
</evidence>
<evidence type="ECO:0000313" key="17">
    <source>
        <dbReference type="EMBL" id="PQJ66516.1"/>
    </source>
</evidence>
<dbReference type="InterPro" id="IPR008250">
    <property type="entry name" value="ATPase_P-typ_transduc_dom_A_sf"/>
</dbReference>
<dbReference type="Proteomes" id="UP000238730">
    <property type="component" value="Unassembled WGS sequence"/>
</dbReference>
<keyword evidence="8 14" id="KW-0067">ATP-binding</keyword>
<dbReference type="InterPro" id="IPR006121">
    <property type="entry name" value="HMA_dom"/>
</dbReference>
<dbReference type="PRINTS" id="PR00941">
    <property type="entry name" value="CDATPASE"/>
</dbReference>
<dbReference type="NCBIfam" id="TIGR01494">
    <property type="entry name" value="ATPase_P-type"/>
    <property type="match status" value="1"/>
</dbReference>
<dbReference type="GO" id="GO:0046872">
    <property type="term" value="F:metal ion binding"/>
    <property type="evidence" value="ECO:0007669"/>
    <property type="project" value="UniProtKB-KW"/>
</dbReference>
<evidence type="ECO:0000256" key="9">
    <source>
        <dbReference type="ARBA" id="ARBA00022967"/>
    </source>
</evidence>
<dbReference type="SUPFAM" id="SSF81665">
    <property type="entry name" value="Calcium ATPase, transmembrane domain M"/>
    <property type="match status" value="1"/>
</dbReference>
<dbReference type="InterPro" id="IPR051014">
    <property type="entry name" value="Cation_Transport_ATPase_IB"/>
</dbReference>
<evidence type="ECO:0000259" key="16">
    <source>
        <dbReference type="PROSITE" id="PS50846"/>
    </source>
</evidence>
<dbReference type="PROSITE" id="PS00154">
    <property type="entry name" value="ATPASE_E1_E2"/>
    <property type="match status" value="1"/>
</dbReference>
<feature type="transmembrane region" description="Helical" evidence="14">
    <location>
        <begin position="503"/>
        <end position="529"/>
    </location>
</feature>
<feature type="transmembrane region" description="Helical" evidence="14">
    <location>
        <begin position="808"/>
        <end position="826"/>
    </location>
</feature>
<dbReference type="InterPro" id="IPR023298">
    <property type="entry name" value="ATPase_P-typ_TM_dom_sf"/>
</dbReference>
<keyword evidence="10 14" id="KW-1133">Transmembrane helix</keyword>
<dbReference type="OrthoDB" id="9814270at2"/>
<dbReference type="InterPro" id="IPR036163">
    <property type="entry name" value="HMA_dom_sf"/>
</dbReference>
<feature type="compositionally biased region" description="Basic and acidic residues" evidence="15">
    <location>
        <begin position="108"/>
        <end position="123"/>
    </location>
</feature>
<dbReference type="SUPFAM" id="SSF56784">
    <property type="entry name" value="HAD-like"/>
    <property type="match status" value="1"/>
</dbReference>
<comment type="subcellular location">
    <subcellularLocation>
        <location evidence="1">Cell membrane</location>
        <topology evidence="1">Multi-pass membrane protein</topology>
    </subcellularLocation>
</comment>
<keyword evidence="7 14" id="KW-0547">Nucleotide-binding</keyword>
<dbReference type="NCBIfam" id="TIGR01512">
    <property type="entry name" value="ATPase-IB2_Cd"/>
    <property type="match status" value="1"/>
</dbReference>
<dbReference type="InterPro" id="IPR027256">
    <property type="entry name" value="P-typ_ATPase_IB"/>
</dbReference>
<comment type="caution">
    <text evidence="17">The sequence shown here is derived from an EMBL/GenBank/DDBJ whole genome shotgun (WGS) entry which is preliminary data.</text>
</comment>
<comment type="similarity">
    <text evidence="2 14">Belongs to the cation transport ATPase (P-type) (TC 3.A.3) family. Type IB subfamily.</text>
</comment>
<dbReference type="SUPFAM" id="SSF81653">
    <property type="entry name" value="Calcium ATPase, transduction domain A"/>
    <property type="match status" value="1"/>
</dbReference>
<feature type="region of interest" description="Disordered" evidence="15">
    <location>
        <begin position="89"/>
        <end position="134"/>
    </location>
</feature>
<dbReference type="PANTHER" id="PTHR48085">
    <property type="entry name" value="CADMIUM/ZINC-TRANSPORTING ATPASE HMA2-RELATED"/>
    <property type="match status" value="1"/>
</dbReference>